<dbReference type="GO" id="GO:0016020">
    <property type="term" value="C:membrane"/>
    <property type="evidence" value="ECO:0007669"/>
    <property type="project" value="TreeGrafter"/>
</dbReference>
<proteinExistence type="predicted"/>
<dbReference type="GO" id="GO:0016787">
    <property type="term" value="F:hydrolase activity"/>
    <property type="evidence" value="ECO:0007669"/>
    <property type="project" value="UniProtKB-KW"/>
</dbReference>
<dbReference type="InterPro" id="IPR000073">
    <property type="entry name" value="AB_hydrolase_1"/>
</dbReference>
<feature type="domain" description="AB hydrolase-1" evidence="2">
    <location>
        <begin position="5"/>
        <end position="139"/>
    </location>
</feature>
<reference evidence="3" key="1">
    <citation type="submission" date="2024-06" db="EMBL/GenBank/DDBJ databases">
        <title>Draft Genome Sequence of Deinococcus sonorensis Type Strain KR-87, a Biofilm Producing Representative of the Genus Deinococcus.</title>
        <authorList>
            <person name="Boren L.S."/>
            <person name="Grosso R.A."/>
            <person name="Hugenberg-Cox A.N."/>
            <person name="Hill J.T.E."/>
            <person name="Albert C.M."/>
            <person name="Tuohy J.M."/>
        </authorList>
    </citation>
    <scope>NUCLEOTIDE SEQUENCE</scope>
    <source>
        <strain evidence="3">KR-87</strain>
    </source>
</reference>
<evidence type="ECO:0000256" key="1">
    <source>
        <dbReference type="ARBA" id="ARBA00022801"/>
    </source>
</evidence>
<dbReference type="SUPFAM" id="SSF53474">
    <property type="entry name" value="alpha/beta-Hydrolases"/>
    <property type="match status" value="1"/>
</dbReference>
<evidence type="ECO:0000313" key="3">
    <source>
        <dbReference type="EMBL" id="XBV86689.1"/>
    </source>
</evidence>
<organism evidence="3">
    <name type="scientific">Deinococcus sonorensis KR-87</name>
    <dbReference type="NCBI Taxonomy" id="694439"/>
    <lineage>
        <taxon>Bacteria</taxon>
        <taxon>Thermotogati</taxon>
        <taxon>Deinococcota</taxon>
        <taxon>Deinococci</taxon>
        <taxon>Deinococcales</taxon>
        <taxon>Deinococcaceae</taxon>
        <taxon>Deinococcus</taxon>
    </lineage>
</organism>
<protein>
    <submittedName>
        <fullName evidence="3">Alpha/beta hydrolase</fullName>
    </submittedName>
</protein>
<accession>A0AAU7UDX0</accession>
<sequence>MVSSTVVLLHGFGTSAPLWADVQARLGRLSVALDLPGFGGNTAGHSAHDYTVDGMADHVAQQVQAAGLTRYTLAGHSMGGKVAAVLAARQPVGLTGLLLLASSPPSPEPMTERGRAELKAAWGDPERLRALYAGIVRAPLPASSVLSLIEDGLRAEQAAWTAWPDHGSREHHERQMARVAVPVRVLASRSDPVMTPQVMRERVMPAFPGAALRELDGPGHLLPLEAPKEVAGWLDDAARDLTG</sequence>
<keyword evidence="1 3" id="KW-0378">Hydrolase</keyword>
<dbReference type="AlphaFoldDB" id="A0AAU7UDX0"/>
<dbReference type="RefSeq" id="WP_350244766.1">
    <property type="nucleotide sequence ID" value="NZ_CP158299.1"/>
</dbReference>
<gene>
    <name evidence="3" type="ORF">ABOD76_10375</name>
</gene>
<dbReference type="KEGG" id="dsc:ABOD76_10375"/>
<dbReference type="InterPro" id="IPR029058">
    <property type="entry name" value="AB_hydrolase_fold"/>
</dbReference>
<dbReference type="EMBL" id="CP158299">
    <property type="protein sequence ID" value="XBV86689.1"/>
    <property type="molecule type" value="Genomic_DNA"/>
</dbReference>
<evidence type="ECO:0000259" key="2">
    <source>
        <dbReference type="Pfam" id="PF00561"/>
    </source>
</evidence>
<dbReference type="PANTHER" id="PTHR43798">
    <property type="entry name" value="MONOACYLGLYCEROL LIPASE"/>
    <property type="match status" value="1"/>
</dbReference>
<dbReference type="Pfam" id="PF00561">
    <property type="entry name" value="Abhydrolase_1"/>
    <property type="match status" value="1"/>
</dbReference>
<dbReference type="InterPro" id="IPR050266">
    <property type="entry name" value="AB_hydrolase_sf"/>
</dbReference>
<dbReference type="PANTHER" id="PTHR43798:SF31">
    <property type="entry name" value="AB HYDROLASE SUPERFAMILY PROTEIN YCLE"/>
    <property type="match status" value="1"/>
</dbReference>
<name>A0AAU7UDX0_9DEIO</name>
<dbReference type="Gene3D" id="3.40.50.1820">
    <property type="entry name" value="alpha/beta hydrolase"/>
    <property type="match status" value="1"/>
</dbReference>